<reference evidence="3 4" key="1">
    <citation type="submission" date="2024-09" db="EMBL/GenBank/DDBJ databases">
        <authorList>
            <person name="Sun Q."/>
            <person name="Mori K."/>
        </authorList>
    </citation>
    <scope>NUCLEOTIDE SEQUENCE [LARGE SCALE GENOMIC DNA]</scope>
    <source>
        <strain evidence="3 4">NCAIM B.02529</strain>
    </source>
</reference>
<dbReference type="Proteomes" id="UP001589836">
    <property type="component" value="Unassembled WGS sequence"/>
</dbReference>
<feature type="domain" description="HTH cro/C1-type" evidence="2">
    <location>
        <begin position="5"/>
        <end position="59"/>
    </location>
</feature>
<gene>
    <name evidence="3" type="ORF">ACFFGV_19740</name>
</gene>
<dbReference type="RefSeq" id="WP_377351539.1">
    <property type="nucleotide sequence ID" value="NZ_JBHLTP010000022.1"/>
</dbReference>
<evidence type="ECO:0000313" key="3">
    <source>
        <dbReference type="EMBL" id="MFC0525814.1"/>
    </source>
</evidence>
<dbReference type="PROSITE" id="PS50943">
    <property type="entry name" value="HTH_CROC1"/>
    <property type="match status" value="1"/>
</dbReference>
<keyword evidence="1" id="KW-0238">DNA-binding</keyword>
<accession>A0ABV6LU06</accession>
<dbReference type="InterPro" id="IPR001387">
    <property type="entry name" value="Cro/C1-type_HTH"/>
</dbReference>
<evidence type="ECO:0000259" key="2">
    <source>
        <dbReference type="PROSITE" id="PS50943"/>
    </source>
</evidence>
<dbReference type="PANTHER" id="PTHR46558:SF4">
    <property type="entry name" value="DNA-BIDING PHAGE PROTEIN"/>
    <property type="match status" value="1"/>
</dbReference>
<dbReference type="SMART" id="SM00530">
    <property type="entry name" value="HTH_XRE"/>
    <property type="match status" value="1"/>
</dbReference>
<proteinExistence type="predicted"/>
<organism evidence="3 4">
    <name type="scientific">Pontibacillus salicampi</name>
    <dbReference type="NCBI Taxonomy" id="1449801"/>
    <lineage>
        <taxon>Bacteria</taxon>
        <taxon>Bacillati</taxon>
        <taxon>Bacillota</taxon>
        <taxon>Bacilli</taxon>
        <taxon>Bacillales</taxon>
        <taxon>Bacillaceae</taxon>
        <taxon>Pontibacillus</taxon>
    </lineage>
</organism>
<dbReference type="Pfam" id="PF01381">
    <property type="entry name" value="HTH_3"/>
    <property type="match status" value="1"/>
</dbReference>
<protein>
    <submittedName>
        <fullName evidence="3">Helix-turn-helix transcriptional regulator</fullName>
    </submittedName>
</protein>
<dbReference type="InterPro" id="IPR010982">
    <property type="entry name" value="Lambda_DNA-bd_dom_sf"/>
</dbReference>
<evidence type="ECO:0000256" key="1">
    <source>
        <dbReference type="ARBA" id="ARBA00023125"/>
    </source>
</evidence>
<name>A0ABV6LU06_9BACI</name>
<sequence length="76" mass="8939">MRDWLLAFRKKQQLTQAEVAERVGIARTTYSMIENGERGATVKNAKKIAQVLGFHWTIFFEENIHEMCKNQREEVI</sequence>
<evidence type="ECO:0000313" key="4">
    <source>
        <dbReference type="Proteomes" id="UP001589836"/>
    </source>
</evidence>
<dbReference type="CDD" id="cd00093">
    <property type="entry name" value="HTH_XRE"/>
    <property type="match status" value="1"/>
</dbReference>
<dbReference type="Gene3D" id="1.10.260.40">
    <property type="entry name" value="lambda repressor-like DNA-binding domains"/>
    <property type="match status" value="1"/>
</dbReference>
<dbReference type="PANTHER" id="PTHR46558">
    <property type="entry name" value="TRACRIPTIONAL REGULATORY PROTEIN-RELATED-RELATED"/>
    <property type="match status" value="1"/>
</dbReference>
<dbReference type="SUPFAM" id="SSF47413">
    <property type="entry name" value="lambda repressor-like DNA-binding domains"/>
    <property type="match status" value="1"/>
</dbReference>
<dbReference type="EMBL" id="JBHLTP010000022">
    <property type="protein sequence ID" value="MFC0525814.1"/>
    <property type="molecule type" value="Genomic_DNA"/>
</dbReference>
<comment type="caution">
    <text evidence="3">The sequence shown here is derived from an EMBL/GenBank/DDBJ whole genome shotgun (WGS) entry which is preliminary data.</text>
</comment>
<keyword evidence="4" id="KW-1185">Reference proteome</keyword>